<keyword evidence="5" id="KW-0540">Nuclease</keyword>
<comment type="similarity">
    <text evidence="1">Belongs to the type-I restriction system S methylase family.</text>
</comment>
<dbReference type="GO" id="GO:0004519">
    <property type="term" value="F:endonuclease activity"/>
    <property type="evidence" value="ECO:0007669"/>
    <property type="project" value="UniProtKB-KW"/>
</dbReference>
<comment type="caution">
    <text evidence="5">The sequence shown here is derived from an EMBL/GenBank/DDBJ whole genome shotgun (WGS) entry which is preliminary data.</text>
</comment>
<name>A0AA92WE37_9BACT</name>
<evidence type="ECO:0000256" key="2">
    <source>
        <dbReference type="ARBA" id="ARBA00022747"/>
    </source>
</evidence>
<dbReference type="Proteomes" id="UP000285604">
    <property type="component" value="Unassembled WGS sequence"/>
</dbReference>
<dbReference type="CDD" id="cd17260">
    <property type="entry name" value="RMtype1_S_EcoEI-TRD1-CR1_like"/>
    <property type="match status" value="1"/>
</dbReference>
<accession>A0AA92WE37</accession>
<dbReference type="GO" id="GO:0009307">
    <property type="term" value="P:DNA restriction-modification system"/>
    <property type="evidence" value="ECO:0007669"/>
    <property type="project" value="UniProtKB-KW"/>
</dbReference>
<feature type="domain" description="Type I restriction modification DNA specificity" evidence="4">
    <location>
        <begin position="284"/>
        <end position="448"/>
    </location>
</feature>
<dbReference type="PANTHER" id="PTHR43140">
    <property type="entry name" value="TYPE-1 RESTRICTION ENZYME ECOKI SPECIFICITY PROTEIN"/>
    <property type="match status" value="1"/>
</dbReference>
<keyword evidence="2" id="KW-0680">Restriction system</keyword>
<gene>
    <name evidence="5" type="ORF">DXA63_08660</name>
</gene>
<evidence type="ECO:0000256" key="1">
    <source>
        <dbReference type="ARBA" id="ARBA00010923"/>
    </source>
</evidence>
<keyword evidence="3" id="KW-0238">DNA-binding</keyword>
<organism evidence="5 6">
    <name type="scientific">Segatella copri</name>
    <dbReference type="NCBI Taxonomy" id="165179"/>
    <lineage>
        <taxon>Bacteria</taxon>
        <taxon>Pseudomonadati</taxon>
        <taxon>Bacteroidota</taxon>
        <taxon>Bacteroidia</taxon>
        <taxon>Bacteroidales</taxon>
        <taxon>Prevotellaceae</taxon>
        <taxon>Segatella</taxon>
    </lineage>
</organism>
<protein>
    <submittedName>
        <fullName evidence="5">Restriction endonuclease subunit S</fullName>
    </submittedName>
</protein>
<dbReference type="Pfam" id="PF01420">
    <property type="entry name" value="Methylase_S"/>
    <property type="match status" value="2"/>
</dbReference>
<dbReference type="PANTHER" id="PTHR43140:SF1">
    <property type="entry name" value="TYPE I RESTRICTION ENZYME ECOKI SPECIFICITY SUBUNIT"/>
    <property type="match status" value="1"/>
</dbReference>
<dbReference type="Gene3D" id="3.90.220.20">
    <property type="entry name" value="DNA methylase specificity domains"/>
    <property type="match status" value="2"/>
</dbReference>
<reference evidence="5 6" key="1">
    <citation type="submission" date="2018-08" db="EMBL/GenBank/DDBJ databases">
        <title>A genome reference for cultivated species of the human gut microbiota.</title>
        <authorList>
            <person name="Zou Y."/>
            <person name="Xue W."/>
            <person name="Luo G."/>
        </authorList>
    </citation>
    <scope>NUCLEOTIDE SEQUENCE [LARGE SCALE GENOMIC DNA]</scope>
    <source>
        <strain evidence="5 6">OF03-3</strain>
    </source>
</reference>
<evidence type="ECO:0000256" key="3">
    <source>
        <dbReference type="ARBA" id="ARBA00023125"/>
    </source>
</evidence>
<dbReference type="InterPro" id="IPR044946">
    <property type="entry name" value="Restrct_endonuc_typeI_TRD_sf"/>
</dbReference>
<dbReference type="GO" id="GO:0003677">
    <property type="term" value="F:DNA binding"/>
    <property type="evidence" value="ECO:0007669"/>
    <property type="project" value="UniProtKB-KW"/>
</dbReference>
<dbReference type="SUPFAM" id="SSF116734">
    <property type="entry name" value="DNA methylase specificity domain"/>
    <property type="match status" value="2"/>
</dbReference>
<sequence>MLATGEVKCIDEEVPFEIPQGWEWCRLGEISTYAQTKRKINASNADTQLWGLDLEDIEKGGRLLNIKTVGERKAIGDKTIFNRGDILYSKLRPYLLKILVAPEGGICTPEIIPFTCYGNICKDYIVSFLKSPYVDDYINSATFGVKMPRVSTETMTSLLVPLPPLSEQFRIDTKAKELMPYIDEYGKAQDKLNKLNEELSYTIRKSILQEAIQGKLVPQIAEEGTAQELLEQIKTEKQKLVKEGKLKKSTLATSVIFRGDDSKYYEQIGKKCLDITDEIPFVIPETWQWVRIRDVFQLNPKNEAEDEKLVAFIPMEKISAGYKSDFTFDTAKWGTIKKGFTHFANGDVAFAKITPCFQNRKSAIFHDLPNGIGAGTTELKVLRPYENTIDRWYLLYFLESPYFIDEATFKGTANQQRIVVGYLEDKLFPLPTQKEQQRIVAQIEKLFEQLH</sequence>
<keyword evidence="5" id="KW-0378">Hydrolase</keyword>
<feature type="domain" description="Type I restriction modification DNA specificity" evidence="4">
    <location>
        <begin position="19"/>
        <end position="171"/>
    </location>
</feature>
<dbReference type="AlphaFoldDB" id="A0AA92WE37"/>
<evidence type="ECO:0000313" key="6">
    <source>
        <dbReference type="Proteomes" id="UP000285604"/>
    </source>
</evidence>
<keyword evidence="5" id="KW-0255">Endonuclease</keyword>
<proteinExistence type="inferred from homology"/>
<dbReference type="InterPro" id="IPR051212">
    <property type="entry name" value="Type-I_RE_S_subunit"/>
</dbReference>
<evidence type="ECO:0000313" key="5">
    <source>
        <dbReference type="EMBL" id="RGX94593.1"/>
    </source>
</evidence>
<evidence type="ECO:0000259" key="4">
    <source>
        <dbReference type="Pfam" id="PF01420"/>
    </source>
</evidence>
<dbReference type="EMBL" id="QSCI01000033">
    <property type="protein sequence ID" value="RGX94593.1"/>
    <property type="molecule type" value="Genomic_DNA"/>
</dbReference>
<dbReference type="InterPro" id="IPR000055">
    <property type="entry name" value="Restrct_endonuc_typeI_TRD"/>
</dbReference>